<dbReference type="Pfam" id="PF10585">
    <property type="entry name" value="UBA_E1_SCCH"/>
    <property type="match status" value="1"/>
</dbReference>
<evidence type="ECO:0000256" key="7">
    <source>
        <dbReference type="ARBA" id="ARBA00022786"/>
    </source>
</evidence>
<evidence type="ECO:0000256" key="6">
    <source>
        <dbReference type="ARBA" id="ARBA00022741"/>
    </source>
</evidence>
<evidence type="ECO:0000313" key="13">
    <source>
        <dbReference type="Ensembl" id="ENSAMXP00005019643.1"/>
    </source>
</evidence>
<keyword evidence="6 11" id="KW-0547">Nucleotide-binding</keyword>
<dbReference type="CDD" id="cd01491">
    <property type="entry name" value="Ube1_repeat1"/>
    <property type="match status" value="1"/>
</dbReference>
<dbReference type="Ensembl" id="ENSAMXT00005021720.1">
    <property type="protein sequence ID" value="ENSAMXP00005019643.1"/>
    <property type="gene ID" value="ENSAMXG00005009001.1"/>
</dbReference>
<dbReference type="FunFam" id="3.50.50.80:FF:000001">
    <property type="entry name" value="ubiquitin-like modifier-activating enzyme 1"/>
    <property type="match status" value="1"/>
</dbReference>
<evidence type="ECO:0000256" key="1">
    <source>
        <dbReference type="ARBA" id="ARBA00000488"/>
    </source>
</evidence>
<dbReference type="PANTHER" id="PTHR10953:SF195">
    <property type="entry name" value="UBIQUITIN-LIKE MODIFIER-ACTIVATING ENZYME 1"/>
    <property type="match status" value="1"/>
</dbReference>
<keyword evidence="5 11" id="KW-0436">Ligase</keyword>
<dbReference type="PROSITE" id="PS00865">
    <property type="entry name" value="UBIQUITIN_ACTIVAT_2"/>
    <property type="match status" value="1"/>
</dbReference>
<dbReference type="InterPro" id="IPR019572">
    <property type="entry name" value="UBA_E1_SCCH"/>
</dbReference>
<dbReference type="GO" id="GO:0006974">
    <property type="term" value="P:DNA damage response"/>
    <property type="evidence" value="ECO:0007669"/>
    <property type="project" value="TreeGrafter"/>
</dbReference>
<dbReference type="FunFam" id="1.10.10.2660:FF:000001">
    <property type="entry name" value="Ubiquitin-activating enzyme E1 1"/>
    <property type="match status" value="1"/>
</dbReference>
<sequence>MAKNGNDAEIDEGLYSRQYVLGHDAMKRMQSSNVLISGLRGLGVEIAKNVILGGVKTVTLHDQGVAEWNDLSSQFYLREEDLGKNRAEVSQTRLAELNSYVPVTAYTGELTDDYLTDFQVVVLTSSTLDEQTRIGEFCHSKGIKLIIADTRGLFGQLFCDFGEEMIVYDTNGEQPLSAMISMITKDGAGLVTCLDEARHGFESGDFVTFTEVQGMTELNNCQPVEIKALGPYTFSICDTTSFSDYVRGGIVMQVKMPKKIKSFPSSLSEPEFLLTDFAKFDRPGQLHVGFQALHAFEKKHSRSPKPWNQSDADELVALANEVNAAQSGSAKQEELSEGLLKKLSYVAAGDLAPVNAFIGGLAAQEVMKACTGKFMPIMQWLYFDALECLPEAEEAAPTEEDCRYDGQIAVFGSKMQELLAKQRYFLVGAGAIGCELLKNFAMMGLASGEGEVIVTDMDTIEKSNLNRQFLFRPWDVTKMKSETAAAAVKQMNPSVRITGHQNRVGPDTEKVYDDDFFESLDGVANALDNVDARMYMDRRCVYYRKPLLESGTLGTKGNVQVVIPFLTESYSSSQDPPEKSIPICTLKNFPNAIEHTLQWARDEFEGLFKQPAENAMQYLTDPKFMERTLKLPGAQPLEVLEAVYKSLVTDCPRGWDDCVTWARNHWQCQYNNNIRQLLHNFPPDQLTSSGAPFWSGPKRCPHPLEFSTSNDLHMDYVLAGANLYAQTYGLQGSTDRAALAKLLQDIKVPEFTPKSGVKIHVSDQELQSANASVDDSRLEELKTLLPAVEASNQFKLQAIDFEKDDDTNFHMDFIVAASNLRAENYDIPPADRHKSKLIAGKIIPAIATTTAAVVGLVCLELLKIVQGHKKLEAYKNGFMNLALPFFAFSEPIAAPKHKVCWYYEIDWTLWDRFEVKGIQPSGEEMTLRQFLDYFKNEHKLEITMLSQGVSMLYSFFMPAAKLKERLELPCIYEPYDLTNDCR</sequence>
<dbReference type="InterPro" id="IPR032418">
    <property type="entry name" value="E1_FCCH"/>
</dbReference>
<reference evidence="13" key="1">
    <citation type="submission" date="2025-08" db="UniProtKB">
        <authorList>
            <consortium name="Ensembl"/>
        </authorList>
    </citation>
    <scope>IDENTIFICATION</scope>
</reference>
<dbReference type="SUPFAM" id="SSF69572">
    <property type="entry name" value="Activating enzymes of the ubiquitin-like proteins"/>
    <property type="match status" value="2"/>
</dbReference>
<keyword evidence="7 11" id="KW-0833">Ubl conjugation pathway</keyword>
<dbReference type="NCBIfam" id="TIGR01408">
    <property type="entry name" value="Ube1"/>
    <property type="match status" value="1"/>
</dbReference>
<dbReference type="InterPro" id="IPR033127">
    <property type="entry name" value="UBQ-activ_enz_E1_Cys_AS"/>
</dbReference>
<evidence type="ECO:0000256" key="4">
    <source>
        <dbReference type="ARBA" id="ARBA00012990"/>
    </source>
</evidence>
<dbReference type="UniPathway" id="UPA00143"/>
<dbReference type="InterPro" id="IPR042449">
    <property type="entry name" value="Ub-E1_IAD_1"/>
</dbReference>
<evidence type="ECO:0000256" key="2">
    <source>
        <dbReference type="ARBA" id="ARBA00004906"/>
    </source>
</evidence>
<name>A0A8B9HZR8_ASTMX</name>
<comment type="pathway">
    <text evidence="2">Protein modification; protein ubiquitination.</text>
</comment>
<dbReference type="GO" id="GO:0005524">
    <property type="term" value="F:ATP binding"/>
    <property type="evidence" value="ECO:0007669"/>
    <property type="project" value="UniProtKB-KW"/>
</dbReference>
<dbReference type="Gene3D" id="3.40.50.720">
    <property type="entry name" value="NAD(P)-binding Rossmann-like Domain"/>
    <property type="match status" value="1"/>
</dbReference>
<dbReference type="InterPro" id="IPR042063">
    <property type="entry name" value="Ubi_acti_E1_SCCH"/>
</dbReference>
<dbReference type="InterPro" id="IPR035985">
    <property type="entry name" value="Ubiquitin-activating_enz"/>
</dbReference>
<dbReference type="GO" id="GO:0004839">
    <property type="term" value="F:ubiquitin activating enzyme activity"/>
    <property type="evidence" value="ECO:0007669"/>
    <property type="project" value="UniProtKB-EC"/>
</dbReference>
<dbReference type="InterPro" id="IPR000594">
    <property type="entry name" value="ThiF_NAD_FAD-bd"/>
</dbReference>
<dbReference type="GO" id="GO:0005634">
    <property type="term" value="C:nucleus"/>
    <property type="evidence" value="ECO:0007669"/>
    <property type="project" value="TreeGrafter"/>
</dbReference>
<dbReference type="AlphaFoldDB" id="A0A8B9HZR8"/>
<dbReference type="InterPro" id="IPR018965">
    <property type="entry name" value="Ub-activating_enz_E1_C"/>
</dbReference>
<feature type="domain" description="Ubiquitin-activating enzyme E1 C-terminal" evidence="12">
    <location>
        <begin position="874"/>
        <end position="981"/>
    </location>
</feature>
<keyword evidence="8 11" id="KW-0067">ATP-binding</keyword>
<dbReference type="InterPro" id="IPR032420">
    <property type="entry name" value="E1_4HB"/>
</dbReference>
<comment type="similarity">
    <text evidence="3 11">Belongs to the ubiquitin-activating E1 family.</text>
</comment>
<evidence type="ECO:0000256" key="5">
    <source>
        <dbReference type="ARBA" id="ARBA00022598"/>
    </source>
</evidence>
<dbReference type="FunFam" id="3.40.50.12550:FF:000001">
    <property type="entry name" value="Ubiquitin-activating enzyme E1 1"/>
    <property type="match status" value="1"/>
</dbReference>
<evidence type="ECO:0000256" key="8">
    <source>
        <dbReference type="ARBA" id="ARBA00022840"/>
    </source>
</evidence>
<dbReference type="GO" id="GO:0005737">
    <property type="term" value="C:cytoplasm"/>
    <property type="evidence" value="ECO:0007669"/>
    <property type="project" value="TreeGrafter"/>
</dbReference>
<accession>A0A8B9HZR8</accession>
<dbReference type="Gene3D" id="2.40.30.180">
    <property type="entry name" value="Ubiquitin-activating enzyme E1, FCCH domain"/>
    <property type="match status" value="1"/>
</dbReference>
<evidence type="ECO:0000256" key="3">
    <source>
        <dbReference type="ARBA" id="ARBA00005673"/>
    </source>
</evidence>
<dbReference type="InterPro" id="IPR045886">
    <property type="entry name" value="ThiF/MoeB/HesA"/>
</dbReference>
<dbReference type="SMART" id="SM00985">
    <property type="entry name" value="UBA_e1_C"/>
    <property type="match status" value="1"/>
</dbReference>
<dbReference type="InterPro" id="IPR042302">
    <property type="entry name" value="E1_FCCH_sf"/>
</dbReference>
<dbReference type="Pfam" id="PF00899">
    <property type="entry name" value="ThiF"/>
    <property type="match status" value="1"/>
</dbReference>
<dbReference type="Proteomes" id="UP000694621">
    <property type="component" value="Unplaced"/>
</dbReference>
<dbReference type="Pfam" id="PF09358">
    <property type="entry name" value="E1_UFD"/>
    <property type="match status" value="1"/>
</dbReference>
<protein>
    <recommendedName>
        <fullName evidence="4">E1 ubiquitin-activating enzyme</fullName>
        <ecNumber evidence="4">6.2.1.45</ecNumber>
    </recommendedName>
    <alternativeName>
        <fullName evidence="9">Ubiquitin-activating enzyme E1</fullName>
    </alternativeName>
</protein>
<dbReference type="Gene3D" id="3.10.290.60">
    <property type="entry name" value="Ubiquitin-activating enzyme E1, UFD domain"/>
    <property type="match status" value="1"/>
</dbReference>
<evidence type="ECO:0000256" key="11">
    <source>
        <dbReference type="RuleBase" id="RU000519"/>
    </source>
</evidence>
<dbReference type="GO" id="GO:0006511">
    <property type="term" value="P:ubiquitin-dependent protein catabolic process"/>
    <property type="evidence" value="ECO:0007669"/>
    <property type="project" value="TreeGrafter"/>
</dbReference>
<organism evidence="13 14">
    <name type="scientific">Astyanax mexicanus</name>
    <name type="common">Blind cave fish</name>
    <name type="synonym">Astyanax fasciatus mexicanus</name>
    <dbReference type="NCBI Taxonomy" id="7994"/>
    <lineage>
        <taxon>Eukaryota</taxon>
        <taxon>Metazoa</taxon>
        <taxon>Chordata</taxon>
        <taxon>Craniata</taxon>
        <taxon>Vertebrata</taxon>
        <taxon>Euteleostomi</taxon>
        <taxon>Actinopterygii</taxon>
        <taxon>Neopterygii</taxon>
        <taxon>Teleostei</taxon>
        <taxon>Ostariophysi</taxon>
        <taxon>Characiformes</taxon>
        <taxon>Characoidei</taxon>
        <taxon>Acestrorhamphidae</taxon>
        <taxon>Acestrorhamphinae</taxon>
        <taxon>Astyanax</taxon>
    </lineage>
</organism>
<dbReference type="InterPro" id="IPR000011">
    <property type="entry name" value="UBQ/SUMO-activ_enz_E1-like"/>
</dbReference>
<dbReference type="Gene3D" id="3.40.50.12550">
    <property type="entry name" value="Ubiquitin-activating enzyme E1, inactive adenylation domain, subdomain 2"/>
    <property type="match status" value="1"/>
</dbReference>
<evidence type="ECO:0000313" key="14">
    <source>
        <dbReference type="Proteomes" id="UP000694621"/>
    </source>
</evidence>
<dbReference type="PRINTS" id="PR01849">
    <property type="entry name" value="UBIQUITINACT"/>
</dbReference>
<dbReference type="Gene3D" id="1.10.10.2660">
    <property type="entry name" value="Ubiquitin-activating enzyme E1, SCCH domain"/>
    <property type="match status" value="1"/>
</dbReference>
<dbReference type="CDD" id="cd01490">
    <property type="entry name" value="Ube1_repeat2"/>
    <property type="match status" value="1"/>
</dbReference>
<evidence type="ECO:0000256" key="10">
    <source>
        <dbReference type="PROSITE-ProRule" id="PRU10132"/>
    </source>
</evidence>
<evidence type="ECO:0000259" key="12">
    <source>
        <dbReference type="SMART" id="SM00985"/>
    </source>
</evidence>
<dbReference type="PANTHER" id="PTHR10953">
    <property type="entry name" value="UBIQUITIN-ACTIVATING ENZYME E1"/>
    <property type="match status" value="1"/>
</dbReference>
<feature type="active site" description="Glycyl thioester intermediate" evidence="10">
    <location>
        <position position="584"/>
    </location>
</feature>
<dbReference type="InterPro" id="IPR018075">
    <property type="entry name" value="UBQ-activ_enz_E1"/>
</dbReference>
<dbReference type="Pfam" id="PF16190">
    <property type="entry name" value="E1_FCCH"/>
    <property type="match status" value="1"/>
</dbReference>
<comment type="catalytic activity">
    <reaction evidence="1">
        <text>ATP + ubiquitin + [E1 ubiquitin-activating enzyme]-L-cysteine = AMP + diphosphate + S-ubiquitinyl-[E1 ubiquitin-activating enzyme]-L-cysteine.</text>
        <dbReference type="EC" id="6.2.1.45"/>
    </reaction>
</comment>
<evidence type="ECO:0000256" key="9">
    <source>
        <dbReference type="ARBA" id="ARBA00030371"/>
    </source>
</evidence>
<dbReference type="InterPro" id="IPR038252">
    <property type="entry name" value="UBA_E1_C_sf"/>
</dbReference>
<dbReference type="Pfam" id="PF16191">
    <property type="entry name" value="E1_4HB"/>
    <property type="match status" value="1"/>
</dbReference>
<dbReference type="Gene3D" id="3.50.50.80">
    <property type="entry name" value="Ubiquitin-activating enzyme E1, inactive adenylation domain, subdomain 1"/>
    <property type="match status" value="1"/>
</dbReference>
<dbReference type="EC" id="6.2.1.45" evidence="4"/>
<dbReference type="FunFam" id="2.40.30.180:FF:000001">
    <property type="entry name" value="ubiquitin-like modifier-activating enzyme 1"/>
    <property type="match status" value="1"/>
</dbReference>
<proteinExistence type="inferred from homology"/>
<dbReference type="FunFam" id="3.40.50.720:FF:000015">
    <property type="entry name" value="Ubiquitin-activating enzyme E1 1"/>
    <property type="match status" value="1"/>
</dbReference>